<evidence type="ECO:0000313" key="1">
    <source>
        <dbReference type="EMBL" id="KAK2186686.1"/>
    </source>
</evidence>
<organism evidence="1 2">
    <name type="scientific">Ridgeia piscesae</name>
    <name type="common">Tubeworm</name>
    <dbReference type="NCBI Taxonomy" id="27915"/>
    <lineage>
        <taxon>Eukaryota</taxon>
        <taxon>Metazoa</taxon>
        <taxon>Spiralia</taxon>
        <taxon>Lophotrochozoa</taxon>
        <taxon>Annelida</taxon>
        <taxon>Polychaeta</taxon>
        <taxon>Sedentaria</taxon>
        <taxon>Canalipalpata</taxon>
        <taxon>Sabellida</taxon>
        <taxon>Siboglinidae</taxon>
        <taxon>Ridgeia</taxon>
    </lineage>
</organism>
<dbReference type="Proteomes" id="UP001209878">
    <property type="component" value="Unassembled WGS sequence"/>
</dbReference>
<name>A0AAD9P286_RIDPI</name>
<gene>
    <name evidence="1" type="ORF">NP493_191g02008</name>
</gene>
<proteinExistence type="predicted"/>
<keyword evidence="2" id="KW-1185">Reference proteome</keyword>
<reference evidence="1" key="1">
    <citation type="journal article" date="2023" name="Mol. Biol. Evol.">
        <title>Third-Generation Sequencing Reveals the Adaptive Role of the Epigenome in Three Deep-Sea Polychaetes.</title>
        <authorList>
            <person name="Perez M."/>
            <person name="Aroh O."/>
            <person name="Sun Y."/>
            <person name="Lan Y."/>
            <person name="Juniper S.K."/>
            <person name="Young C.R."/>
            <person name="Angers B."/>
            <person name="Qian P.Y."/>
        </authorList>
    </citation>
    <scope>NUCLEOTIDE SEQUENCE</scope>
    <source>
        <strain evidence="1">R07B-5</strain>
    </source>
</reference>
<accession>A0AAD9P286</accession>
<sequence length="110" mass="11654">MPDTNHCVCGRGSPVTVHSSVTVSDSCTLMSDRGLLKAGISNSMVTKAELVAEPESFVMRIVYSPRSSAVQFSIVNVMTSSSVHVTTYRSPKSSSPFRSHCMVGAGTPSI</sequence>
<dbReference type="EMBL" id="JAODUO010000192">
    <property type="protein sequence ID" value="KAK2186686.1"/>
    <property type="molecule type" value="Genomic_DNA"/>
</dbReference>
<protein>
    <submittedName>
        <fullName evidence="1">Uncharacterized protein</fullName>
    </submittedName>
</protein>
<comment type="caution">
    <text evidence="1">The sequence shown here is derived from an EMBL/GenBank/DDBJ whole genome shotgun (WGS) entry which is preliminary data.</text>
</comment>
<dbReference type="AlphaFoldDB" id="A0AAD9P286"/>
<evidence type="ECO:0000313" key="2">
    <source>
        <dbReference type="Proteomes" id="UP001209878"/>
    </source>
</evidence>